<dbReference type="GO" id="GO:0004674">
    <property type="term" value="F:protein serine/threonine kinase activity"/>
    <property type="evidence" value="ECO:0007669"/>
    <property type="project" value="UniProtKB-KW"/>
</dbReference>
<evidence type="ECO:0000256" key="8">
    <source>
        <dbReference type="PROSITE-ProRule" id="PRU10141"/>
    </source>
</evidence>
<evidence type="ECO:0000256" key="10">
    <source>
        <dbReference type="SAM" id="MobiDB-lite"/>
    </source>
</evidence>
<dbReference type="PROSITE" id="PS00107">
    <property type="entry name" value="PROTEIN_KINASE_ATP"/>
    <property type="match status" value="1"/>
</dbReference>
<keyword evidence="2" id="KW-0472">Membrane</keyword>
<evidence type="ECO:0000256" key="9">
    <source>
        <dbReference type="RuleBase" id="RU000304"/>
    </source>
</evidence>
<dbReference type="FunFam" id="1.10.510.10:FF:000095">
    <property type="entry name" value="protein STRUBBELIG-RECEPTOR FAMILY 8"/>
    <property type="match status" value="1"/>
</dbReference>
<evidence type="ECO:0000256" key="5">
    <source>
        <dbReference type="ARBA" id="ARBA00022741"/>
    </source>
</evidence>
<dbReference type="InterPro" id="IPR011009">
    <property type="entry name" value="Kinase-like_dom_sf"/>
</dbReference>
<dbReference type="SMART" id="SM00220">
    <property type="entry name" value="S_TKc"/>
    <property type="match status" value="1"/>
</dbReference>
<keyword evidence="6 12" id="KW-0418">Kinase</keyword>
<keyword evidence="2" id="KW-1003">Cell membrane</keyword>
<dbReference type="CDD" id="cd14066">
    <property type="entry name" value="STKc_IRAK"/>
    <property type="match status" value="1"/>
</dbReference>
<evidence type="ECO:0000313" key="13">
    <source>
        <dbReference type="Proteomes" id="UP001237642"/>
    </source>
</evidence>
<evidence type="ECO:0000256" key="7">
    <source>
        <dbReference type="ARBA" id="ARBA00022840"/>
    </source>
</evidence>
<keyword evidence="4" id="KW-0808">Transferase</keyword>
<keyword evidence="7 8" id="KW-0067">ATP-binding</keyword>
<keyword evidence="3 9" id="KW-0723">Serine/threonine-protein kinase</keyword>
<feature type="binding site" evidence="8">
    <location>
        <position position="64"/>
    </location>
    <ligand>
        <name>ATP</name>
        <dbReference type="ChEBI" id="CHEBI:30616"/>
    </ligand>
</feature>
<dbReference type="PROSITE" id="PS00108">
    <property type="entry name" value="PROTEIN_KINASE_ST"/>
    <property type="match status" value="1"/>
</dbReference>
<dbReference type="AlphaFoldDB" id="A0AAD8M719"/>
<dbReference type="InterPro" id="IPR008271">
    <property type="entry name" value="Ser/Thr_kinase_AS"/>
</dbReference>
<evidence type="ECO:0000256" key="6">
    <source>
        <dbReference type="ARBA" id="ARBA00022777"/>
    </source>
</evidence>
<keyword evidence="13" id="KW-1185">Reference proteome</keyword>
<protein>
    <submittedName>
        <fullName evidence="12">Serine/threonine-protein kinase PBL3</fullName>
    </submittedName>
</protein>
<dbReference type="InterPro" id="IPR017441">
    <property type="entry name" value="Protein_kinase_ATP_BS"/>
</dbReference>
<evidence type="ECO:0000259" key="11">
    <source>
        <dbReference type="PROSITE" id="PS50011"/>
    </source>
</evidence>
<evidence type="ECO:0000256" key="4">
    <source>
        <dbReference type="ARBA" id="ARBA00022679"/>
    </source>
</evidence>
<dbReference type="SUPFAM" id="SSF56112">
    <property type="entry name" value="Protein kinase-like (PK-like)"/>
    <property type="match status" value="1"/>
</dbReference>
<dbReference type="InterPro" id="IPR001245">
    <property type="entry name" value="Ser-Thr/Tyr_kinase_cat_dom"/>
</dbReference>
<dbReference type="InterPro" id="IPR050823">
    <property type="entry name" value="Plant_Ser_Thr_Prot_Kinase"/>
</dbReference>
<dbReference type="PROSITE" id="PS50011">
    <property type="entry name" value="PROTEIN_KINASE_DOM"/>
    <property type="match status" value="1"/>
</dbReference>
<dbReference type="Gene3D" id="1.10.510.10">
    <property type="entry name" value="Transferase(Phosphotransferase) domain 1"/>
    <property type="match status" value="1"/>
</dbReference>
<dbReference type="InterPro" id="IPR000719">
    <property type="entry name" value="Prot_kinase_dom"/>
</dbReference>
<organism evidence="12 13">
    <name type="scientific">Heracleum sosnowskyi</name>
    <dbReference type="NCBI Taxonomy" id="360622"/>
    <lineage>
        <taxon>Eukaryota</taxon>
        <taxon>Viridiplantae</taxon>
        <taxon>Streptophyta</taxon>
        <taxon>Embryophyta</taxon>
        <taxon>Tracheophyta</taxon>
        <taxon>Spermatophyta</taxon>
        <taxon>Magnoliopsida</taxon>
        <taxon>eudicotyledons</taxon>
        <taxon>Gunneridae</taxon>
        <taxon>Pentapetalae</taxon>
        <taxon>asterids</taxon>
        <taxon>campanulids</taxon>
        <taxon>Apiales</taxon>
        <taxon>Apiaceae</taxon>
        <taxon>Apioideae</taxon>
        <taxon>apioid superclade</taxon>
        <taxon>Tordylieae</taxon>
        <taxon>Tordyliinae</taxon>
        <taxon>Heracleum</taxon>
    </lineage>
</organism>
<evidence type="ECO:0000256" key="1">
    <source>
        <dbReference type="ARBA" id="ARBA00004236"/>
    </source>
</evidence>
<feature type="region of interest" description="Disordered" evidence="10">
    <location>
        <begin position="314"/>
        <end position="338"/>
    </location>
</feature>
<dbReference type="Pfam" id="PF07714">
    <property type="entry name" value="PK_Tyr_Ser-Thr"/>
    <property type="match status" value="1"/>
</dbReference>
<dbReference type="GO" id="GO:0005524">
    <property type="term" value="F:ATP binding"/>
    <property type="evidence" value="ECO:0007669"/>
    <property type="project" value="UniProtKB-UniRule"/>
</dbReference>
<reference evidence="12" key="1">
    <citation type="submission" date="2023-02" db="EMBL/GenBank/DDBJ databases">
        <title>Genome of toxic invasive species Heracleum sosnowskyi carries increased number of genes despite the absence of recent whole-genome duplications.</title>
        <authorList>
            <person name="Schelkunov M."/>
            <person name="Shtratnikova V."/>
            <person name="Makarenko M."/>
            <person name="Klepikova A."/>
            <person name="Omelchenko D."/>
            <person name="Novikova G."/>
            <person name="Obukhova E."/>
            <person name="Bogdanov V."/>
            <person name="Penin A."/>
            <person name="Logacheva M."/>
        </authorList>
    </citation>
    <scope>NUCLEOTIDE SEQUENCE</scope>
    <source>
        <strain evidence="12">Hsosn_3</strain>
        <tissue evidence="12">Leaf</tissue>
    </source>
</reference>
<comment type="similarity">
    <text evidence="9">Belongs to the protein kinase superfamily.</text>
</comment>
<reference evidence="12" key="2">
    <citation type="submission" date="2023-05" db="EMBL/GenBank/DDBJ databases">
        <authorList>
            <person name="Schelkunov M.I."/>
        </authorList>
    </citation>
    <scope>NUCLEOTIDE SEQUENCE</scope>
    <source>
        <strain evidence="12">Hsosn_3</strain>
        <tissue evidence="12">Leaf</tissue>
    </source>
</reference>
<gene>
    <name evidence="12" type="ORF">POM88_046578</name>
</gene>
<comment type="subcellular location">
    <subcellularLocation>
        <location evidence="1">Cell membrane</location>
    </subcellularLocation>
</comment>
<evidence type="ECO:0000256" key="3">
    <source>
        <dbReference type="ARBA" id="ARBA00022527"/>
    </source>
</evidence>
<dbReference type="PANTHER" id="PTHR45621">
    <property type="entry name" value="OS01G0588500 PROTEIN-RELATED"/>
    <property type="match status" value="1"/>
</dbReference>
<dbReference type="Gene3D" id="3.30.200.20">
    <property type="entry name" value="Phosphorylase Kinase, domain 1"/>
    <property type="match status" value="1"/>
</dbReference>
<dbReference type="Proteomes" id="UP001237642">
    <property type="component" value="Unassembled WGS sequence"/>
</dbReference>
<name>A0AAD8M719_9APIA</name>
<dbReference type="GO" id="GO:0005886">
    <property type="term" value="C:plasma membrane"/>
    <property type="evidence" value="ECO:0007669"/>
    <property type="project" value="UniProtKB-SubCell"/>
</dbReference>
<keyword evidence="5 8" id="KW-0547">Nucleotide-binding</keyword>
<dbReference type="EMBL" id="JAUIZM010000010">
    <property type="protein sequence ID" value="KAK1362104.1"/>
    <property type="molecule type" value="Genomic_DNA"/>
</dbReference>
<comment type="caution">
    <text evidence="12">The sequence shown here is derived from an EMBL/GenBank/DDBJ whole genome shotgun (WGS) entry which is preliminary data.</text>
</comment>
<accession>A0AAD8M719</accession>
<evidence type="ECO:0000313" key="12">
    <source>
        <dbReference type="EMBL" id="KAK1362104.1"/>
    </source>
</evidence>
<sequence length="350" mass="39327">MIDNKLHVYNITSFGYNTLKASTQKFSMKNLLGEGGSGDVFKGWIHLSTMTAAKPKGGHPIAVKRLKKGRLQGREEWMTELSFLKRLNHPNVVKIIGYCCEDDHSILVFEYMPKGSLEAILLQGRDNDLNWSTRLKIAVGSAKGLEYLHGTNSPVIHRDMKSSNILLDNDYTPKISDFGLAKLGPQNDRSHTSSRVLGTKGYFAPEYVGTGHLTMKTDVYSFGVVLLEILSGRVAVTRSYSGGLEDLVEWGKPFLNSKPQLHCIIDKKMGNTITRKDANKFAKIIHQCLDRKPKRRPTMTEVVRLLEELEQGINQNGQKPVHSFKRKQEHNHSQYLHGQTKDYCSTVSGA</sequence>
<evidence type="ECO:0000256" key="2">
    <source>
        <dbReference type="ARBA" id="ARBA00022475"/>
    </source>
</evidence>
<proteinExistence type="inferred from homology"/>
<feature type="domain" description="Protein kinase" evidence="11">
    <location>
        <begin position="26"/>
        <end position="309"/>
    </location>
</feature>